<reference evidence="5 6" key="1">
    <citation type="submission" date="2024-09" db="EMBL/GenBank/DDBJ databases">
        <authorList>
            <person name="Sun Q."/>
            <person name="Mori K."/>
        </authorList>
    </citation>
    <scope>NUCLEOTIDE SEQUENCE [LARGE SCALE GENOMIC DNA]</scope>
    <source>
        <strain evidence="5 6">CCM 7759</strain>
    </source>
</reference>
<dbReference type="EMBL" id="JBHLWN010000023">
    <property type="protein sequence ID" value="MFC0211879.1"/>
    <property type="molecule type" value="Genomic_DNA"/>
</dbReference>
<comment type="caution">
    <text evidence="5">The sequence shown here is derived from an EMBL/GenBank/DDBJ whole genome shotgun (WGS) entry which is preliminary data.</text>
</comment>
<evidence type="ECO:0000256" key="1">
    <source>
        <dbReference type="ARBA" id="ARBA00023015"/>
    </source>
</evidence>
<dbReference type="PROSITE" id="PS51118">
    <property type="entry name" value="HTH_HXLR"/>
    <property type="match status" value="1"/>
</dbReference>
<dbReference type="PANTHER" id="PTHR33204:SF1">
    <property type="entry name" value="TRANSCRIPTIONAL REGULATOR, MARR FAMILY"/>
    <property type="match status" value="1"/>
</dbReference>
<dbReference type="InterPro" id="IPR036390">
    <property type="entry name" value="WH_DNA-bd_sf"/>
</dbReference>
<name>A0ABV6DGV7_9BACL</name>
<accession>A0ABV6DGV7</accession>
<dbReference type="InterPro" id="IPR002577">
    <property type="entry name" value="HTH_HxlR"/>
</dbReference>
<evidence type="ECO:0000256" key="2">
    <source>
        <dbReference type="ARBA" id="ARBA00023125"/>
    </source>
</evidence>
<evidence type="ECO:0000256" key="3">
    <source>
        <dbReference type="ARBA" id="ARBA00023163"/>
    </source>
</evidence>
<dbReference type="SUPFAM" id="SSF46785">
    <property type="entry name" value="Winged helix' DNA-binding domain"/>
    <property type="match status" value="1"/>
</dbReference>
<sequence length="130" mass="14844">MGRIDVCYMAATIHFLSKRWTIFVIQQLLAGPQRFSEIENGLPISGRLLSERLKELEAAGMVTRRIFAEVPVRVEYELTEKGLAFRPLIEEIRNWAEQWGEAAFDTENCKDAAERCEEDSACGRMDDACN</sequence>
<evidence type="ECO:0000259" key="4">
    <source>
        <dbReference type="PROSITE" id="PS51118"/>
    </source>
</evidence>
<keyword evidence="6" id="KW-1185">Reference proteome</keyword>
<feature type="domain" description="HTH hxlR-type" evidence="4">
    <location>
        <begin position="7"/>
        <end position="104"/>
    </location>
</feature>
<organism evidence="5 6">
    <name type="scientific">Paenibacillus chartarius</name>
    <dbReference type="NCBI Taxonomy" id="747481"/>
    <lineage>
        <taxon>Bacteria</taxon>
        <taxon>Bacillati</taxon>
        <taxon>Bacillota</taxon>
        <taxon>Bacilli</taxon>
        <taxon>Bacillales</taxon>
        <taxon>Paenibacillaceae</taxon>
        <taxon>Paenibacillus</taxon>
    </lineage>
</organism>
<keyword evidence="3" id="KW-0804">Transcription</keyword>
<keyword evidence="1" id="KW-0805">Transcription regulation</keyword>
<keyword evidence="2" id="KW-0238">DNA-binding</keyword>
<dbReference type="PANTHER" id="PTHR33204">
    <property type="entry name" value="TRANSCRIPTIONAL REGULATOR, MARR FAMILY"/>
    <property type="match status" value="1"/>
</dbReference>
<dbReference type="Proteomes" id="UP001589776">
    <property type="component" value="Unassembled WGS sequence"/>
</dbReference>
<dbReference type="InterPro" id="IPR036388">
    <property type="entry name" value="WH-like_DNA-bd_sf"/>
</dbReference>
<dbReference type="RefSeq" id="WP_377468902.1">
    <property type="nucleotide sequence ID" value="NZ_JBHLWN010000023.1"/>
</dbReference>
<protein>
    <submittedName>
        <fullName evidence="5">Winged helix-turn-helix transcriptional regulator</fullName>
    </submittedName>
</protein>
<evidence type="ECO:0000313" key="5">
    <source>
        <dbReference type="EMBL" id="MFC0211879.1"/>
    </source>
</evidence>
<proteinExistence type="predicted"/>
<gene>
    <name evidence="5" type="ORF">ACFFK0_05315</name>
</gene>
<dbReference type="CDD" id="cd00090">
    <property type="entry name" value="HTH_ARSR"/>
    <property type="match status" value="1"/>
</dbReference>
<dbReference type="Pfam" id="PF01638">
    <property type="entry name" value="HxlR"/>
    <property type="match status" value="1"/>
</dbReference>
<dbReference type="Gene3D" id="1.10.10.10">
    <property type="entry name" value="Winged helix-like DNA-binding domain superfamily/Winged helix DNA-binding domain"/>
    <property type="match status" value="1"/>
</dbReference>
<dbReference type="InterPro" id="IPR011991">
    <property type="entry name" value="ArsR-like_HTH"/>
</dbReference>
<evidence type="ECO:0000313" key="6">
    <source>
        <dbReference type="Proteomes" id="UP001589776"/>
    </source>
</evidence>